<feature type="transmembrane region" description="Helical" evidence="7">
    <location>
        <begin position="6"/>
        <end position="30"/>
    </location>
</feature>
<dbReference type="CDD" id="cd06856">
    <property type="entry name" value="GT_GPT_archaea"/>
    <property type="match status" value="1"/>
</dbReference>
<feature type="transmembrane region" description="Helical" evidence="7">
    <location>
        <begin position="51"/>
        <end position="72"/>
    </location>
</feature>
<dbReference type="KEGG" id="sazo:D1868_09650"/>
<evidence type="ECO:0000313" key="9">
    <source>
        <dbReference type="Proteomes" id="UP000423396"/>
    </source>
</evidence>
<keyword evidence="3 8" id="KW-0808">Transferase</keyword>
<feature type="transmembrane region" description="Helical" evidence="7">
    <location>
        <begin position="171"/>
        <end position="192"/>
    </location>
</feature>
<feature type="transmembrane region" description="Helical" evidence="7">
    <location>
        <begin position="233"/>
        <end position="257"/>
    </location>
</feature>
<keyword evidence="2" id="KW-1003">Cell membrane</keyword>
<evidence type="ECO:0000313" key="8">
    <source>
        <dbReference type="EMBL" id="QGR20224.1"/>
    </source>
</evidence>
<gene>
    <name evidence="8" type="ORF">D1868_09650</name>
</gene>
<dbReference type="AlphaFoldDB" id="A0A650CQV1"/>
<keyword evidence="5 7" id="KW-1133">Transmembrane helix</keyword>
<dbReference type="PANTHER" id="PTHR22926:SF3">
    <property type="entry name" value="UNDECAPRENYL-PHOSPHATE ALPHA-N-ACETYLGLUCOSAMINYL 1-PHOSPHATE TRANSFERASE"/>
    <property type="match status" value="1"/>
</dbReference>
<dbReference type="RefSeq" id="WP_156007673.1">
    <property type="nucleotide sequence ID" value="NZ_CP045483.1"/>
</dbReference>
<evidence type="ECO:0000256" key="1">
    <source>
        <dbReference type="ARBA" id="ARBA00004651"/>
    </source>
</evidence>
<proteinExistence type="predicted"/>
<evidence type="ECO:0000256" key="2">
    <source>
        <dbReference type="ARBA" id="ARBA00022475"/>
    </source>
</evidence>
<dbReference type="EMBL" id="CP045483">
    <property type="protein sequence ID" value="QGR20224.1"/>
    <property type="molecule type" value="Genomic_DNA"/>
</dbReference>
<dbReference type="GO" id="GO:0044038">
    <property type="term" value="P:cell wall macromolecule biosynthetic process"/>
    <property type="evidence" value="ECO:0007669"/>
    <property type="project" value="TreeGrafter"/>
</dbReference>
<dbReference type="InterPro" id="IPR000715">
    <property type="entry name" value="Glycosyl_transferase_4"/>
</dbReference>
<evidence type="ECO:0000256" key="4">
    <source>
        <dbReference type="ARBA" id="ARBA00022692"/>
    </source>
</evidence>
<feature type="transmembrane region" description="Helical" evidence="7">
    <location>
        <begin position="307"/>
        <end position="327"/>
    </location>
</feature>
<accession>A0A650CQV1</accession>
<keyword evidence="9" id="KW-1185">Reference proteome</keyword>
<feature type="transmembrane region" description="Helical" evidence="7">
    <location>
        <begin position="84"/>
        <end position="104"/>
    </location>
</feature>
<evidence type="ECO:0000256" key="6">
    <source>
        <dbReference type="ARBA" id="ARBA00023136"/>
    </source>
</evidence>
<dbReference type="GO" id="GO:0005886">
    <property type="term" value="C:plasma membrane"/>
    <property type="evidence" value="ECO:0007669"/>
    <property type="project" value="UniProtKB-SubCell"/>
</dbReference>
<reference evidence="8 9" key="1">
    <citation type="submission" date="2019-10" db="EMBL/GenBank/DDBJ databases">
        <title>Genome Sequences from Six Type Strain Members of the Archaeal Family Sulfolobaceae: Acidianus ambivalens, Acidianus infernus, Metallosphaera prunae, Stygiolobus azoricus, Sulfolobus metallicus, and Sulfurisphaera ohwakuensis.</title>
        <authorList>
            <person name="Counts J.A."/>
            <person name="Kelly R.M."/>
        </authorList>
    </citation>
    <scope>NUCLEOTIDE SEQUENCE [LARGE SCALE GENOMIC DNA]</scope>
    <source>
        <strain evidence="8 9">FC6</strain>
    </source>
</reference>
<organism evidence="8 9">
    <name type="scientific">Stygiolobus azoricus</name>
    <dbReference type="NCBI Taxonomy" id="41675"/>
    <lineage>
        <taxon>Archaea</taxon>
        <taxon>Thermoproteota</taxon>
        <taxon>Thermoprotei</taxon>
        <taxon>Sulfolobales</taxon>
        <taxon>Sulfolobaceae</taxon>
        <taxon>Stygiolobus</taxon>
    </lineage>
</organism>
<dbReference type="GeneID" id="42799334"/>
<keyword evidence="6 7" id="KW-0472">Membrane</keyword>
<feature type="transmembrane region" description="Helical" evidence="7">
    <location>
        <begin position="116"/>
        <end position="132"/>
    </location>
</feature>
<evidence type="ECO:0000256" key="7">
    <source>
        <dbReference type="SAM" id="Phobius"/>
    </source>
</evidence>
<feature type="transmembrane region" description="Helical" evidence="7">
    <location>
        <begin position="198"/>
        <end position="221"/>
    </location>
</feature>
<dbReference type="Proteomes" id="UP000423396">
    <property type="component" value="Chromosome"/>
</dbReference>
<feature type="transmembrane region" description="Helical" evidence="7">
    <location>
        <begin position="138"/>
        <end position="159"/>
    </location>
</feature>
<evidence type="ECO:0000256" key="5">
    <source>
        <dbReference type="ARBA" id="ARBA00022989"/>
    </source>
</evidence>
<dbReference type="Pfam" id="PF00953">
    <property type="entry name" value="Glycos_transf_4"/>
    <property type="match status" value="1"/>
</dbReference>
<dbReference type="GO" id="GO:0016780">
    <property type="term" value="F:phosphotransferase activity, for other substituted phosphate groups"/>
    <property type="evidence" value="ECO:0007669"/>
    <property type="project" value="InterPro"/>
</dbReference>
<dbReference type="GO" id="GO:0071555">
    <property type="term" value="P:cell wall organization"/>
    <property type="evidence" value="ECO:0007669"/>
    <property type="project" value="TreeGrafter"/>
</dbReference>
<sequence length="334" mass="36660">MEYIERSFFPIILSIVVAFLITIISTKWVIEESKKKGFVGKDINKPNTSEVPVLGGIGIVAGFIAGSFTYLVSDIDFSGYVSEVDRTVVSVLISSLVIGFLGLLDDIFNLRQSIRAFLPVFASVPLAIYSIGHTKISIPFLGIVDFGVLFYVLILPATLTITSNAFNMLEGLNGLGAGMGLIMASALAYIGLRSTGPSFHSGVLALIMVFVLLGFLIFNMYPAKVFPGNIGTYFIGSVIGSIGIAGFMYTALFFLYIPYVFEFILKARTKFKGVSFGKISREGYLYWDGTPNSLTHVVMKMGKFKEYQVVIILWIIELIFAILAIVFQTTVIRI</sequence>
<keyword evidence="4 7" id="KW-0812">Transmembrane</keyword>
<dbReference type="PANTHER" id="PTHR22926">
    <property type="entry name" value="PHOSPHO-N-ACETYLMURAMOYL-PENTAPEPTIDE-TRANSFERASE"/>
    <property type="match status" value="1"/>
</dbReference>
<comment type="subcellular location">
    <subcellularLocation>
        <location evidence="1">Cell membrane</location>
        <topology evidence="1">Multi-pass membrane protein</topology>
    </subcellularLocation>
</comment>
<evidence type="ECO:0000256" key="3">
    <source>
        <dbReference type="ARBA" id="ARBA00022679"/>
    </source>
</evidence>
<protein>
    <submittedName>
        <fullName evidence="8">UDP-N-acetylglucosamine--dolichyl-phosphate N-acetylglucosaminephosphotransferase</fullName>
    </submittedName>
</protein>
<name>A0A650CQV1_9CREN</name>
<dbReference type="OrthoDB" id="34534at2157"/>